<dbReference type="Proteomes" id="UP001252243">
    <property type="component" value="Unassembled WGS sequence"/>
</dbReference>
<name>A0ABU1UIS2_9MICC</name>
<dbReference type="InterPro" id="IPR012341">
    <property type="entry name" value="6hp_glycosidase-like_sf"/>
</dbReference>
<dbReference type="Gene3D" id="1.50.10.10">
    <property type="match status" value="1"/>
</dbReference>
<protein>
    <submittedName>
        <fullName evidence="1">Glycogen debranching enzyme</fullName>
    </submittedName>
</protein>
<reference evidence="1 2" key="1">
    <citation type="submission" date="2023-07" db="EMBL/GenBank/DDBJ databases">
        <title>Sorghum-associated microbial communities from plants grown in Nebraska, USA.</title>
        <authorList>
            <person name="Schachtman D."/>
        </authorList>
    </citation>
    <scope>NUCLEOTIDE SEQUENCE [LARGE SCALE GENOMIC DNA]</scope>
    <source>
        <strain evidence="1 2">BE167</strain>
    </source>
</reference>
<gene>
    <name evidence="1" type="ORF">J2X01_004416</name>
</gene>
<evidence type="ECO:0000313" key="1">
    <source>
        <dbReference type="EMBL" id="MDR7085096.1"/>
    </source>
</evidence>
<sequence length="119" mass="12890">MARIPVLQMGNGSIERTLQRSYDDLGALRIEDPDHPDRVVVAAGAPWFMTLFGRDSLWASEMALPVDPSLALGTLQTLADRQGQVLDPMSEEEPGKILHEVRLGVSSGPCCLIAIPPGR</sequence>
<dbReference type="SUPFAM" id="SSF48208">
    <property type="entry name" value="Six-hairpin glycosidases"/>
    <property type="match status" value="1"/>
</dbReference>
<proteinExistence type="predicted"/>
<dbReference type="EMBL" id="JAVDVQ010000049">
    <property type="protein sequence ID" value="MDR7085096.1"/>
    <property type="molecule type" value="Genomic_DNA"/>
</dbReference>
<keyword evidence="2" id="KW-1185">Reference proteome</keyword>
<dbReference type="InterPro" id="IPR008928">
    <property type="entry name" value="6-hairpin_glycosidase_sf"/>
</dbReference>
<accession>A0ABU1UIS2</accession>
<evidence type="ECO:0000313" key="2">
    <source>
        <dbReference type="Proteomes" id="UP001252243"/>
    </source>
</evidence>
<comment type="caution">
    <text evidence="1">The sequence shown here is derived from an EMBL/GenBank/DDBJ whole genome shotgun (WGS) entry which is preliminary data.</text>
</comment>
<organism evidence="1 2">
    <name type="scientific">Arthrobacter ginsengisoli</name>
    <dbReference type="NCBI Taxonomy" id="1356565"/>
    <lineage>
        <taxon>Bacteria</taxon>
        <taxon>Bacillati</taxon>
        <taxon>Actinomycetota</taxon>
        <taxon>Actinomycetes</taxon>
        <taxon>Micrococcales</taxon>
        <taxon>Micrococcaceae</taxon>
        <taxon>Arthrobacter</taxon>
    </lineage>
</organism>